<accession>A0A8C0D3K9</accession>
<dbReference type="InterPro" id="IPR017853">
    <property type="entry name" value="GH"/>
</dbReference>
<evidence type="ECO:0000313" key="3">
    <source>
        <dbReference type="Ensembl" id="ENSBMSP00010014925.1"/>
    </source>
</evidence>
<keyword evidence="2" id="KW-0326">Glycosidase</keyword>
<dbReference type="GeneTree" id="ENSGT00950000186157"/>
<dbReference type="GO" id="GO:0004568">
    <property type="term" value="F:chitinase activity"/>
    <property type="evidence" value="ECO:0007669"/>
    <property type="project" value="TreeGrafter"/>
</dbReference>
<dbReference type="SUPFAM" id="SSF51445">
    <property type="entry name" value="(Trans)glycosidases"/>
    <property type="match status" value="1"/>
</dbReference>
<dbReference type="InterPro" id="IPR051887">
    <property type="entry name" value="GH18_Domain-Containing"/>
</dbReference>
<evidence type="ECO:0000256" key="2">
    <source>
        <dbReference type="ARBA" id="ARBA00023295"/>
    </source>
</evidence>
<reference evidence="3" key="1">
    <citation type="submission" date="2023-09" db="UniProtKB">
        <authorList>
            <consortium name="Ensembl"/>
        </authorList>
    </citation>
    <scope>IDENTIFICATION</scope>
</reference>
<dbReference type="PANTHER" id="PTHR46290:SF1">
    <property type="entry name" value="DI-N-ACETYLCHITOBIASE"/>
    <property type="match status" value="1"/>
</dbReference>
<name>A0A8C0D3K9_BALMU</name>
<protein>
    <submittedName>
        <fullName evidence="3">Uncharacterized protein</fullName>
    </submittedName>
</protein>
<organism evidence="3">
    <name type="scientific">Balaenoptera musculus</name>
    <name type="common">Blue whale</name>
    <dbReference type="NCBI Taxonomy" id="9771"/>
    <lineage>
        <taxon>Eukaryota</taxon>
        <taxon>Metazoa</taxon>
        <taxon>Chordata</taxon>
        <taxon>Craniata</taxon>
        <taxon>Vertebrata</taxon>
        <taxon>Euteleostomi</taxon>
        <taxon>Mammalia</taxon>
        <taxon>Eutheria</taxon>
        <taxon>Laurasiatheria</taxon>
        <taxon>Artiodactyla</taxon>
        <taxon>Whippomorpha</taxon>
        <taxon>Cetacea</taxon>
        <taxon>Mysticeti</taxon>
        <taxon>Balaenopteridae</taxon>
        <taxon>Balaenoptera</taxon>
    </lineage>
</organism>
<evidence type="ECO:0000256" key="1">
    <source>
        <dbReference type="ARBA" id="ARBA00022801"/>
    </source>
</evidence>
<dbReference type="GO" id="GO:0006032">
    <property type="term" value="P:chitin catabolic process"/>
    <property type="evidence" value="ECO:0007669"/>
    <property type="project" value="TreeGrafter"/>
</dbReference>
<dbReference type="GO" id="GO:0005615">
    <property type="term" value="C:extracellular space"/>
    <property type="evidence" value="ECO:0007669"/>
    <property type="project" value="TreeGrafter"/>
</dbReference>
<dbReference type="PANTHER" id="PTHR46290">
    <property type="entry name" value="DI-N-ACETYLCHITOBIASE"/>
    <property type="match status" value="1"/>
</dbReference>
<keyword evidence="1" id="KW-0378">Hydrolase</keyword>
<dbReference type="GO" id="GO:0009313">
    <property type="term" value="P:oligosaccharide catabolic process"/>
    <property type="evidence" value="ECO:0007669"/>
    <property type="project" value="TreeGrafter"/>
</dbReference>
<dbReference type="AlphaFoldDB" id="A0A8C0D3K9"/>
<dbReference type="Ensembl" id="ENSBMST00010016527.1">
    <property type="protein sequence ID" value="ENSBMSP00010014925.1"/>
    <property type="gene ID" value="ENSBMSG00010010877.1"/>
</dbReference>
<sequence length="127" mass="14257">MACPQLRSRRLVPSLRGDPGLAPLLLPLPLALRVGLGADCPCQAPALCRPITHRPDFEVFVFDVGHKTWKYYDWSQITTVILFSNYDSELMCYAHSKGARVVLKGELQFLPDVSKPIGKLYLHHLLS</sequence>
<proteinExistence type="predicted"/>